<dbReference type="InterPro" id="IPR011605">
    <property type="entry name" value="NusB_fam"/>
</dbReference>
<accession>A0A4Q2J1P2</accession>
<evidence type="ECO:0000313" key="9">
    <source>
        <dbReference type="Proteomes" id="UP000292347"/>
    </source>
</evidence>
<comment type="function">
    <text evidence="6">Involved in transcription antitermination. Required for transcription of ribosomal RNA (rRNA) genes. Binds specifically to the boxA antiterminator sequence of the ribosomal RNA (rrn) operons.</text>
</comment>
<dbReference type="Pfam" id="PF01029">
    <property type="entry name" value="NusB"/>
    <property type="match status" value="1"/>
</dbReference>
<gene>
    <name evidence="6 8" type="primary">nusB</name>
    <name evidence="8" type="ORF">EO081_01465</name>
</gene>
<evidence type="ECO:0000256" key="6">
    <source>
        <dbReference type="HAMAP-Rule" id="MF_00073"/>
    </source>
</evidence>
<keyword evidence="2 6" id="KW-0889">Transcription antitermination</keyword>
<feature type="domain" description="NusB/RsmB/TIM44" evidence="7">
    <location>
        <begin position="17"/>
        <end position="151"/>
    </location>
</feature>
<evidence type="ECO:0000313" key="8">
    <source>
        <dbReference type="EMBL" id="RXZ35620.1"/>
    </source>
</evidence>
<keyword evidence="9" id="KW-1185">Reference proteome</keyword>
<keyword evidence="3 6" id="KW-0694">RNA-binding</keyword>
<evidence type="ECO:0000256" key="4">
    <source>
        <dbReference type="ARBA" id="ARBA00023015"/>
    </source>
</evidence>
<proteinExistence type="inferred from homology"/>
<dbReference type="GO" id="GO:0003723">
    <property type="term" value="F:RNA binding"/>
    <property type="evidence" value="ECO:0007669"/>
    <property type="project" value="UniProtKB-UniRule"/>
</dbReference>
<dbReference type="PANTHER" id="PTHR11078:SF3">
    <property type="entry name" value="ANTITERMINATION NUSB DOMAIN-CONTAINING PROTEIN"/>
    <property type="match status" value="1"/>
</dbReference>
<keyword evidence="4 6" id="KW-0805">Transcription regulation</keyword>
<name>A0A4Q2J1P2_9SPHN</name>
<dbReference type="PANTHER" id="PTHR11078">
    <property type="entry name" value="N UTILIZATION SUBSTANCE PROTEIN B-RELATED"/>
    <property type="match status" value="1"/>
</dbReference>
<comment type="similarity">
    <text evidence="1 6">Belongs to the NusB family.</text>
</comment>
<dbReference type="SUPFAM" id="SSF48013">
    <property type="entry name" value="NusB-like"/>
    <property type="match status" value="1"/>
</dbReference>
<evidence type="ECO:0000256" key="1">
    <source>
        <dbReference type="ARBA" id="ARBA00005952"/>
    </source>
</evidence>
<evidence type="ECO:0000256" key="2">
    <source>
        <dbReference type="ARBA" id="ARBA00022814"/>
    </source>
</evidence>
<dbReference type="OrthoDB" id="9797817at2"/>
<dbReference type="EMBL" id="SDPT01000001">
    <property type="protein sequence ID" value="RXZ35620.1"/>
    <property type="molecule type" value="Genomic_DNA"/>
</dbReference>
<protein>
    <recommendedName>
        <fullName evidence="6">Transcription antitermination protein NusB</fullName>
    </recommendedName>
    <alternativeName>
        <fullName evidence="6">Antitermination factor NusB</fullName>
    </alternativeName>
</protein>
<dbReference type="GO" id="GO:0005829">
    <property type="term" value="C:cytosol"/>
    <property type="evidence" value="ECO:0007669"/>
    <property type="project" value="TreeGrafter"/>
</dbReference>
<dbReference type="GO" id="GO:0031564">
    <property type="term" value="P:transcription antitermination"/>
    <property type="evidence" value="ECO:0007669"/>
    <property type="project" value="UniProtKB-KW"/>
</dbReference>
<dbReference type="InterPro" id="IPR035926">
    <property type="entry name" value="NusB-like_sf"/>
</dbReference>
<evidence type="ECO:0000256" key="5">
    <source>
        <dbReference type="ARBA" id="ARBA00023163"/>
    </source>
</evidence>
<reference evidence="8 9" key="1">
    <citation type="submission" date="2019-01" db="EMBL/GenBank/DDBJ databases">
        <title>Sphingomonas mucosissima sp. nov. and Sphingomonas desiccabilis sp. nov., from biological soil crusts in the Colorado Plateau, USA.</title>
        <authorList>
            <person name="Zhu D."/>
        </authorList>
    </citation>
    <scope>NUCLEOTIDE SEQUENCE [LARGE SCALE GENOMIC DNA]</scope>
    <source>
        <strain evidence="8 9">CP1D</strain>
    </source>
</reference>
<dbReference type="InterPro" id="IPR006027">
    <property type="entry name" value="NusB_RsmB_TIM44"/>
</dbReference>
<dbReference type="HAMAP" id="MF_00073">
    <property type="entry name" value="NusB"/>
    <property type="match status" value="1"/>
</dbReference>
<keyword evidence="5 6" id="KW-0804">Transcription</keyword>
<dbReference type="GO" id="GO:0006353">
    <property type="term" value="P:DNA-templated transcription termination"/>
    <property type="evidence" value="ECO:0007669"/>
    <property type="project" value="UniProtKB-UniRule"/>
</dbReference>
<dbReference type="Proteomes" id="UP000292347">
    <property type="component" value="Unassembled WGS sequence"/>
</dbReference>
<dbReference type="Gene3D" id="1.10.940.10">
    <property type="entry name" value="NusB-like"/>
    <property type="match status" value="1"/>
</dbReference>
<dbReference type="NCBIfam" id="TIGR01951">
    <property type="entry name" value="nusB"/>
    <property type="match status" value="1"/>
</dbReference>
<sequence>MTTPNPRPRALRQARAAARLAAVQALYQQEMEGTPIPTLLHEFHQHRLGATIEGVEYAEADIAFFDDVVRGVDARREEIDRAITARLSEGWSLDRLDKPMRQILRAGTYELIARVDVPAAAVISEYIDVADAFYDRREKGFVNGLLDGVAKTVRGGSPTPADAPEA</sequence>
<comment type="caution">
    <text evidence="8">The sequence shown here is derived from an EMBL/GenBank/DDBJ whole genome shotgun (WGS) entry which is preliminary data.</text>
</comment>
<evidence type="ECO:0000256" key="3">
    <source>
        <dbReference type="ARBA" id="ARBA00022884"/>
    </source>
</evidence>
<organism evidence="8 9">
    <name type="scientific">Sphingomonas desiccabilis</name>
    <dbReference type="NCBI Taxonomy" id="429134"/>
    <lineage>
        <taxon>Bacteria</taxon>
        <taxon>Pseudomonadati</taxon>
        <taxon>Pseudomonadota</taxon>
        <taxon>Alphaproteobacteria</taxon>
        <taxon>Sphingomonadales</taxon>
        <taxon>Sphingomonadaceae</taxon>
        <taxon>Sphingomonas</taxon>
    </lineage>
</organism>
<evidence type="ECO:0000259" key="7">
    <source>
        <dbReference type="Pfam" id="PF01029"/>
    </source>
</evidence>
<dbReference type="AlphaFoldDB" id="A0A4Q2J1P2"/>